<dbReference type="InterPro" id="IPR019587">
    <property type="entry name" value="Polyketide_cyclase/dehydratase"/>
</dbReference>
<protein>
    <submittedName>
        <fullName evidence="1">Dimethyladenosine transferase</fullName>
    </submittedName>
</protein>
<dbReference type="GO" id="GO:0016740">
    <property type="term" value="F:transferase activity"/>
    <property type="evidence" value="ECO:0007669"/>
    <property type="project" value="UniProtKB-KW"/>
</dbReference>
<proteinExistence type="predicted"/>
<organism evidence="1 2">
    <name type="scientific">Nocardioides iriomotensis</name>
    <dbReference type="NCBI Taxonomy" id="715784"/>
    <lineage>
        <taxon>Bacteria</taxon>
        <taxon>Bacillati</taxon>
        <taxon>Actinomycetota</taxon>
        <taxon>Actinomycetes</taxon>
        <taxon>Propionibacteriales</taxon>
        <taxon>Nocardioidaceae</taxon>
        <taxon>Nocardioides</taxon>
    </lineage>
</organism>
<evidence type="ECO:0000313" key="2">
    <source>
        <dbReference type="Proteomes" id="UP000291189"/>
    </source>
</evidence>
<keyword evidence="2" id="KW-1185">Reference proteome</keyword>
<dbReference type="AlphaFoldDB" id="A0A4Q5IZ07"/>
<gene>
    <name evidence="1" type="ORF">ETU37_16600</name>
</gene>
<dbReference type="SUPFAM" id="SSF55961">
    <property type="entry name" value="Bet v1-like"/>
    <property type="match status" value="1"/>
</dbReference>
<keyword evidence="1" id="KW-0808">Transferase</keyword>
<dbReference type="InterPro" id="IPR023393">
    <property type="entry name" value="START-like_dom_sf"/>
</dbReference>
<name>A0A4Q5IZ07_9ACTN</name>
<evidence type="ECO:0000313" key="1">
    <source>
        <dbReference type="EMBL" id="RYU10518.1"/>
    </source>
</evidence>
<dbReference type="Pfam" id="PF10604">
    <property type="entry name" value="Polyketide_cyc2"/>
    <property type="match status" value="1"/>
</dbReference>
<reference evidence="1 2" key="1">
    <citation type="submission" date="2019-01" db="EMBL/GenBank/DDBJ databases">
        <title>Nocardioides guangzhouensis sp. nov., an actinobacterium isolated from soil.</title>
        <authorList>
            <person name="Fu Y."/>
            <person name="Cai Y."/>
            <person name="Lin Z."/>
            <person name="Chen P."/>
        </authorList>
    </citation>
    <scope>NUCLEOTIDE SEQUENCE [LARGE SCALE GENOMIC DNA]</scope>
    <source>
        <strain evidence="1 2">NBRC 105384</strain>
    </source>
</reference>
<sequence length="158" mass="17425">MSDKQVSATTTIDAPPDVVFAIVANPHEHPRIDGSGSVRSLIEGPDHVTKGDTFAVNMKLFGAPYKITNTVVEYEPDRRIAWRHFGGHRWRYELEPSGTGTRVTETFDYSRYNALWTGVITVLGFPGRNRKGIEGTLVRLKDAAECDARASRAGPALP</sequence>
<dbReference type="EMBL" id="SDPU01000029">
    <property type="protein sequence ID" value="RYU10518.1"/>
    <property type="molecule type" value="Genomic_DNA"/>
</dbReference>
<accession>A0A4Q5IZ07</accession>
<dbReference type="Proteomes" id="UP000291189">
    <property type="component" value="Unassembled WGS sequence"/>
</dbReference>
<dbReference type="Gene3D" id="3.30.530.20">
    <property type="match status" value="1"/>
</dbReference>
<dbReference type="RefSeq" id="WP_129988473.1">
    <property type="nucleotide sequence ID" value="NZ_SDPU01000029.1"/>
</dbReference>
<dbReference type="OrthoDB" id="6624781at2"/>
<comment type="caution">
    <text evidence="1">The sequence shown here is derived from an EMBL/GenBank/DDBJ whole genome shotgun (WGS) entry which is preliminary data.</text>
</comment>